<sequence>MDYKLVDEPVKEPVKEKSAIEREADALRVFSLKQWEEHLKSEDEKGNEYDKIEDYRAVFEDVEWAVHEHHRLVHLALGELRKGRTGPAGSIDDYKPGQLPMYILDKSQCSVSCDVESLKRLFECILKKAGIVYSVEFSSYLVVWPSAFRQRICSSTITHAVHTALRNDRRFIFFTGTGGNKGSMLQLSSGQGTVRIRKVLVSYQCFSTRSFVILARTISVCVALQSVSFLPSS</sequence>
<evidence type="ECO:0000313" key="2">
    <source>
        <dbReference type="Proteomes" id="UP000433876"/>
    </source>
</evidence>
<proteinExistence type="predicted"/>
<gene>
    <name evidence="1" type="ORF">SMACR_06107</name>
</gene>
<dbReference type="AlphaFoldDB" id="A0A8S8ZRZ3"/>
<evidence type="ECO:0000313" key="1">
    <source>
        <dbReference type="EMBL" id="KAA8631441.1"/>
    </source>
</evidence>
<dbReference type="Proteomes" id="UP000433876">
    <property type="component" value="Unassembled WGS sequence"/>
</dbReference>
<dbReference type="EMBL" id="NMPR01000077">
    <property type="protein sequence ID" value="KAA8631441.1"/>
    <property type="molecule type" value="Genomic_DNA"/>
</dbReference>
<reference evidence="1 2" key="1">
    <citation type="submission" date="2017-07" db="EMBL/GenBank/DDBJ databases">
        <title>Genome sequence of the Sordaria macrospora wild type strain R19027.</title>
        <authorList>
            <person name="Nowrousian M."/>
            <person name="Teichert I."/>
            <person name="Kueck U."/>
        </authorList>
    </citation>
    <scope>NUCLEOTIDE SEQUENCE [LARGE SCALE GENOMIC DNA]</scope>
    <source>
        <strain evidence="1 2">R19027</strain>
        <tissue evidence="1">Mycelium</tissue>
    </source>
</reference>
<organism evidence="1 2">
    <name type="scientific">Sordaria macrospora</name>
    <dbReference type="NCBI Taxonomy" id="5147"/>
    <lineage>
        <taxon>Eukaryota</taxon>
        <taxon>Fungi</taxon>
        <taxon>Dikarya</taxon>
        <taxon>Ascomycota</taxon>
        <taxon>Pezizomycotina</taxon>
        <taxon>Sordariomycetes</taxon>
        <taxon>Sordariomycetidae</taxon>
        <taxon>Sordariales</taxon>
        <taxon>Sordariaceae</taxon>
        <taxon>Sordaria</taxon>
    </lineage>
</organism>
<name>A0A8S8ZRZ3_SORMA</name>
<protein>
    <submittedName>
        <fullName evidence="1">Uncharacterized protein</fullName>
    </submittedName>
</protein>
<comment type="caution">
    <text evidence="1">The sequence shown here is derived from an EMBL/GenBank/DDBJ whole genome shotgun (WGS) entry which is preliminary data.</text>
</comment>
<dbReference type="VEuPathDB" id="FungiDB:SMAC_06107"/>
<accession>A0A8S8ZRZ3</accession>